<dbReference type="SUPFAM" id="SSF56784">
    <property type="entry name" value="HAD-like"/>
    <property type="match status" value="1"/>
</dbReference>
<dbReference type="Gene3D" id="3.40.50.1000">
    <property type="entry name" value="HAD superfamily/HAD-like"/>
    <property type="match status" value="1"/>
</dbReference>
<dbReference type="GO" id="GO:0016787">
    <property type="term" value="F:hydrolase activity"/>
    <property type="evidence" value="ECO:0007669"/>
    <property type="project" value="UniProtKB-KW"/>
</dbReference>
<dbReference type="InterPro" id="IPR023214">
    <property type="entry name" value="HAD_sf"/>
</dbReference>
<evidence type="ECO:0000313" key="2">
    <source>
        <dbReference type="EMBL" id="MBN7797967.1"/>
    </source>
</evidence>
<comment type="caution">
    <text evidence="2">The sequence shown here is derived from an EMBL/GenBank/DDBJ whole genome shotgun (WGS) entry which is preliminary data.</text>
</comment>
<gene>
    <name evidence="2" type="ORF">JYP50_15260</name>
</gene>
<accession>A0A939DI97</accession>
<dbReference type="AlphaFoldDB" id="A0A939DI97"/>
<feature type="signal peptide" evidence="1">
    <location>
        <begin position="1"/>
        <end position="26"/>
    </location>
</feature>
<name>A0A939DI97_9GAMM</name>
<dbReference type="Pfam" id="PF12710">
    <property type="entry name" value="HAD"/>
    <property type="match status" value="1"/>
</dbReference>
<protein>
    <submittedName>
        <fullName evidence="2">Haloacid dehalogenase-like hydrolase</fullName>
    </submittedName>
</protein>
<dbReference type="InterPro" id="IPR036412">
    <property type="entry name" value="HAD-like_sf"/>
</dbReference>
<dbReference type="CDD" id="cd01427">
    <property type="entry name" value="HAD_like"/>
    <property type="match status" value="1"/>
</dbReference>
<proteinExistence type="predicted"/>
<keyword evidence="2" id="KW-0378">Hydrolase</keyword>
<reference evidence="2" key="1">
    <citation type="submission" date="2021-02" db="EMBL/GenBank/DDBJ databases">
        <title>PHA producing bacteria isolated from coastal sediment in Guangdong, Shenzhen.</title>
        <authorList>
            <person name="Zheng W."/>
            <person name="Yu S."/>
            <person name="Huang Y."/>
        </authorList>
    </citation>
    <scope>NUCLEOTIDE SEQUENCE</scope>
    <source>
        <strain evidence="2">TN14-10</strain>
    </source>
</reference>
<keyword evidence="3" id="KW-1185">Reference proteome</keyword>
<dbReference type="EMBL" id="JAFKCZ010000011">
    <property type="protein sequence ID" value="MBN7797967.1"/>
    <property type="molecule type" value="Genomic_DNA"/>
</dbReference>
<feature type="chain" id="PRO_5038126715" evidence="1">
    <location>
        <begin position="27"/>
        <end position="339"/>
    </location>
</feature>
<dbReference type="Proteomes" id="UP000664303">
    <property type="component" value="Unassembled WGS sequence"/>
</dbReference>
<keyword evidence="1" id="KW-0732">Signal</keyword>
<evidence type="ECO:0000313" key="3">
    <source>
        <dbReference type="Proteomes" id="UP000664303"/>
    </source>
</evidence>
<sequence length="339" mass="38023">MLLARKIAYWLLWPLLAIVLAPVSLAAEDPLPSWRDGPGKAAIVEFVARVTRQDSAGYVEPHERIATFDNDGTLWSEQPLYFQAYYALDRIRDMAADHPEWKEREPYRSALAGDVKGLAAQGKGPVVEMLVAAHANVTTEAFTRSVAHWLATARHPRTGRLFTEMVYQPMLELLEYLRANDFKVFIVSGGGIDFIRVFSHERYGVPPEQVVGTTGGARFELRDGIPVVVKTGDISLIDDKAGKPVGIWRHIGRRPIFAAGNSDGDLQMLQYTTVARNEDDTTPRLGLIVHHTDGEREFEYDRESAVGRLDRALDMAPEQGWLVVDMKRDWRRVFPVAGS</sequence>
<evidence type="ECO:0000256" key="1">
    <source>
        <dbReference type="SAM" id="SignalP"/>
    </source>
</evidence>
<organism evidence="2 3">
    <name type="scientific">Parahaliea mediterranea</name>
    <dbReference type="NCBI Taxonomy" id="651086"/>
    <lineage>
        <taxon>Bacteria</taxon>
        <taxon>Pseudomonadati</taxon>
        <taxon>Pseudomonadota</taxon>
        <taxon>Gammaproteobacteria</taxon>
        <taxon>Cellvibrionales</taxon>
        <taxon>Halieaceae</taxon>
        <taxon>Parahaliea</taxon>
    </lineage>
</organism>